<name>A0A183DB05_9BILA</name>
<evidence type="ECO:0000313" key="2">
    <source>
        <dbReference type="EMBL" id="VDK52599.1"/>
    </source>
</evidence>
<dbReference type="WBParaSite" id="GPUH_0000590401-mRNA-1">
    <property type="protein sequence ID" value="GPUH_0000590401-mRNA-1"/>
    <property type="gene ID" value="GPUH_0000590401"/>
</dbReference>
<dbReference type="EMBL" id="UYRT01013037">
    <property type="protein sequence ID" value="VDK52599.1"/>
    <property type="molecule type" value="Genomic_DNA"/>
</dbReference>
<protein>
    <submittedName>
        <fullName evidence="2 4">Uncharacterized protein</fullName>
    </submittedName>
</protein>
<proteinExistence type="predicted"/>
<sequence>METIKICLRKMQHHYSPLKKLENLLRVIFLAIGRQQPSDSPSGDLENCDPSGVGGGSSTVESSKIKALPPADG</sequence>
<evidence type="ECO:0000313" key="3">
    <source>
        <dbReference type="Proteomes" id="UP000271098"/>
    </source>
</evidence>
<dbReference type="AlphaFoldDB" id="A0A183DB05"/>
<gene>
    <name evidence="2" type="ORF">GPUH_LOCUS5895</name>
</gene>
<keyword evidence="3" id="KW-1185">Reference proteome</keyword>
<reference evidence="4" key="1">
    <citation type="submission" date="2016-06" db="UniProtKB">
        <authorList>
            <consortium name="WormBaseParasite"/>
        </authorList>
    </citation>
    <scope>IDENTIFICATION</scope>
</reference>
<organism evidence="4">
    <name type="scientific">Gongylonema pulchrum</name>
    <dbReference type="NCBI Taxonomy" id="637853"/>
    <lineage>
        <taxon>Eukaryota</taxon>
        <taxon>Metazoa</taxon>
        <taxon>Ecdysozoa</taxon>
        <taxon>Nematoda</taxon>
        <taxon>Chromadorea</taxon>
        <taxon>Rhabditida</taxon>
        <taxon>Spirurina</taxon>
        <taxon>Spiruromorpha</taxon>
        <taxon>Spiruroidea</taxon>
        <taxon>Gongylonematidae</taxon>
        <taxon>Gongylonema</taxon>
    </lineage>
</organism>
<reference evidence="2 3" key="2">
    <citation type="submission" date="2018-11" db="EMBL/GenBank/DDBJ databases">
        <authorList>
            <consortium name="Pathogen Informatics"/>
        </authorList>
    </citation>
    <scope>NUCLEOTIDE SEQUENCE [LARGE SCALE GENOMIC DNA]</scope>
</reference>
<evidence type="ECO:0000313" key="4">
    <source>
        <dbReference type="WBParaSite" id="GPUH_0000590401-mRNA-1"/>
    </source>
</evidence>
<feature type="region of interest" description="Disordered" evidence="1">
    <location>
        <begin position="35"/>
        <end position="73"/>
    </location>
</feature>
<evidence type="ECO:0000256" key="1">
    <source>
        <dbReference type="SAM" id="MobiDB-lite"/>
    </source>
</evidence>
<dbReference type="Proteomes" id="UP000271098">
    <property type="component" value="Unassembled WGS sequence"/>
</dbReference>
<accession>A0A183DB05</accession>